<comment type="subcellular location">
    <subcellularLocation>
        <location evidence="1">Cell membrane</location>
        <topology evidence="1">Multi-pass membrane protein</topology>
    </subcellularLocation>
</comment>
<evidence type="ECO:0000256" key="4">
    <source>
        <dbReference type="ARBA" id="ARBA00022692"/>
    </source>
</evidence>
<evidence type="ECO:0000256" key="6">
    <source>
        <dbReference type="ARBA" id="ARBA00023136"/>
    </source>
</evidence>
<feature type="transmembrane region" description="Helical" evidence="7">
    <location>
        <begin position="168"/>
        <end position="190"/>
    </location>
</feature>
<sequence length="380" mass="44003">MDHNKVIFTNGYREALSKKTSEPDIIKVFAVLSVMWQGILGLMMKQKLDVGQQVESVILLDFLKYSAPFFIFAICFDICKIKNVSYKTHVTHKFKELLIPYFCWATVYILMNRSDYKSTGSVVEGYLLGTNAPHTWYLVMMFQFHLLVPVLWYLYAKFTTDKKKVYPVLIGTFLFYLAFVCYYHNCIFNVTTNKALLYLDRSFIGFSIYAVLGVVASAHYEKWNQFVSKTKLIAIPLLFIVFNIANQEVFSYGFDHLSLANAIYLKPSTFFYNIFAIIIIYGLSLMLIKGNSRLLPALRFLAQYAYRAYLANFFVITMLVKAMGKSGDMMPYSLRITLLWIMTAIFSFSIVYAIEYILKYLPKNIMESKKKTQSSNVITD</sequence>
<proteinExistence type="inferred from homology"/>
<dbReference type="Pfam" id="PF01757">
    <property type="entry name" value="Acyl_transf_3"/>
    <property type="match status" value="1"/>
</dbReference>
<gene>
    <name evidence="9" type="ORF">bsdtb5_39560</name>
</gene>
<feature type="domain" description="Acyltransferase 3" evidence="8">
    <location>
        <begin position="23"/>
        <end position="350"/>
    </location>
</feature>
<dbReference type="AlphaFoldDB" id="A0A7R7IF27"/>
<dbReference type="PANTHER" id="PTHR40074">
    <property type="entry name" value="O-ACETYLTRANSFERASE WECH"/>
    <property type="match status" value="1"/>
</dbReference>
<protein>
    <submittedName>
        <fullName evidence="9">Membrane protein</fullName>
    </submittedName>
</protein>
<evidence type="ECO:0000313" key="10">
    <source>
        <dbReference type="Proteomes" id="UP000595897"/>
    </source>
</evidence>
<feature type="transmembrane region" description="Helical" evidence="7">
    <location>
        <begin position="56"/>
        <end position="76"/>
    </location>
</feature>
<dbReference type="PANTHER" id="PTHR40074:SF2">
    <property type="entry name" value="O-ACETYLTRANSFERASE WECH"/>
    <property type="match status" value="1"/>
</dbReference>
<evidence type="ECO:0000256" key="5">
    <source>
        <dbReference type="ARBA" id="ARBA00022989"/>
    </source>
</evidence>
<reference evidence="9 10" key="1">
    <citation type="submission" date="2020-11" db="EMBL/GenBank/DDBJ databases">
        <title>Draft genome sequencing of a Lachnospiraceae strain isolated from anoxic soil subjected to BSD treatment.</title>
        <authorList>
            <person name="Uek A."/>
            <person name="Tonouchi A."/>
        </authorList>
    </citation>
    <scope>NUCLEOTIDE SEQUENCE [LARGE SCALE GENOMIC DNA]</scope>
    <source>
        <strain evidence="9 10">TB5</strain>
    </source>
</reference>
<evidence type="ECO:0000259" key="8">
    <source>
        <dbReference type="Pfam" id="PF01757"/>
    </source>
</evidence>
<keyword evidence="4 7" id="KW-0812">Transmembrane</keyword>
<dbReference type="GO" id="GO:0009246">
    <property type="term" value="P:enterobacterial common antigen biosynthetic process"/>
    <property type="evidence" value="ECO:0007669"/>
    <property type="project" value="TreeGrafter"/>
</dbReference>
<dbReference type="GO" id="GO:0005886">
    <property type="term" value="C:plasma membrane"/>
    <property type="evidence" value="ECO:0007669"/>
    <property type="project" value="UniProtKB-SubCell"/>
</dbReference>
<accession>A0A7R7IF27</accession>
<feature type="transmembrane region" description="Helical" evidence="7">
    <location>
        <begin position="25"/>
        <end position="44"/>
    </location>
</feature>
<evidence type="ECO:0000256" key="7">
    <source>
        <dbReference type="SAM" id="Phobius"/>
    </source>
</evidence>
<feature type="transmembrane region" description="Helical" evidence="7">
    <location>
        <begin position="134"/>
        <end position="156"/>
    </location>
</feature>
<feature type="transmembrane region" description="Helical" evidence="7">
    <location>
        <begin position="300"/>
        <end position="320"/>
    </location>
</feature>
<keyword evidence="6 7" id="KW-0472">Membrane</keyword>
<dbReference type="GO" id="GO:0016413">
    <property type="term" value="F:O-acetyltransferase activity"/>
    <property type="evidence" value="ECO:0007669"/>
    <property type="project" value="TreeGrafter"/>
</dbReference>
<keyword evidence="3" id="KW-1003">Cell membrane</keyword>
<organism evidence="9 10">
    <name type="scientific">Anaeromicropila herbilytica</name>
    <dbReference type="NCBI Taxonomy" id="2785025"/>
    <lineage>
        <taxon>Bacteria</taxon>
        <taxon>Bacillati</taxon>
        <taxon>Bacillota</taxon>
        <taxon>Clostridia</taxon>
        <taxon>Lachnospirales</taxon>
        <taxon>Lachnospiraceae</taxon>
        <taxon>Anaeromicropila</taxon>
    </lineage>
</organism>
<feature type="transmembrane region" description="Helical" evidence="7">
    <location>
        <begin position="232"/>
        <end position="250"/>
    </location>
</feature>
<dbReference type="Proteomes" id="UP000595897">
    <property type="component" value="Chromosome"/>
</dbReference>
<dbReference type="RefSeq" id="WP_271713689.1">
    <property type="nucleotide sequence ID" value="NZ_AP024169.1"/>
</dbReference>
<keyword evidence="5 7" id="KW-1133">Transmembrane helix</keyword>
<dbReference type="InterPro" id="IPR002656">
    <property type="entry name" value="Acyl_transf_3_dom"/>
</dbReference>
<dbReference type="KEGG" id="ahb:bsdtb5_39560"/>
<feature type="transmembrane region" description="Helical" evidence="7">
    <location>
        <begin position="97"/>
        <end position="114"/>
    </location>
</feature>
<feature type="transmembrane region" description="Helical" evidence="7">
    <location>
        <begin position="340"/>
        <end position="361"/>
    </location>
</feature>
<evidence type="ECO:0000256" key="2">
    <source>
        <dbReference type="ARBA" id="ARBA00007400"/>
    </source>
</evidence>
<name>A0A7R7IF27_9FIRM</name>
<evidence type="ECO:0000256" key="3">
    <source>
        <dbReference type="ARBA" id="ARBA00022475"/>
    </source>
</evidence>
<comment type="similarity">
    <text evidence="2">Belongs to the acyltransferase 3 family.</text>
</comment>
<evidence type="ECO:0000256" key="1">
    <source>
        <dbReference type="ARBA" id="ARBA00004651"/>
    </source>
</evidence>
<keyword evidence="10" id="KW-1185">Reference proteome</keyword>
<evidence type="ECO:0000313" key="9">
    <source>
        <dbReference type="EMBL" id="BCN32661.1"/>
    </source>
</evidence>
<feature type="transmembrane region" description="Helical" evidence="7">
    <location>
        <begin position="270"/>
        <end position="288"/>
    </location>
</feature>
<dbReference type="EMBL" id="AP024169">
    <property type="protein sequence ID" value="BCN32661.1"/>
    <property type="molecule type" value="Genomic_DNA"/>
</dbReference>
<feature type="transmembrane region" description="Helical" evidence="7">
    <location>
        <begin position="202"/>
        <end position="220"/>
    </location>
</feature>